<evidence type="ECO:0000256" key="1">
    <source>
        <dbReference type="ARBA" id="ARBA00009505"/>
    </source>
</evidence>
<dbReference type="InterPro" id="IPR013919">
    <property type="entry name" value="Pex16"/>
</dbReference>
<gene>
    <name evidence="5" type="ORF">HJG60_014809</name>
</gene>
<keyword evidence="4" id="KW-0576">Peroxisome</keyword>
<accession>A0A834A6F1</accession>
<dbReference type="GO" id="GO:0007031">
    <property type="term" value="P:peroxisome organization"/>
    <property type="evidence" value="ECO:0007669"/>
    <property type="project" value="UniProtKB-KW"/>
</dbReference>
<evidence type="ECO:0000256" key="4">
    <source>
        <dbReference type="RuleBase" id="RU365003"/>
    </source>
</evidence>
<comment type="caution">
    <text evidence="5">The sequence shown here is derived from an EMBL/GenBank/DDBJ whole genome shotgun (WGS) entry which is preliminary data.</text>
</comment>
<dbReference type="Proteomes" id="UP000664940">
    <property type="component" value="Unassembled WGS sequence"/>
</dbReference>
<organism evidence="5 6">
    <name type="scientific">Phyllostomus discolor</name>
    <name type="common">pale spear-nosed bat</name>
    <dbReference type="NCBI Taxonomy" id="89673"/>
    <lineage>
        <taxon>Eukaryota</taxon>
        <taxon>Metazoa</taxon>
        <taxon>Chordata</taxon>
        <taxon>Craniata</taxon>
        <taxon>Vertebrata</taxon>
        <taxon>Euteleostomi</taxon>
        <taxon>Mammalia</taxon>
        <taxon>Eutheria</taxon>
        <taxon>Laurasiatheria</taxon>
        <taxon>Chiroptera</taxon>
        <taxon>Yangochiroptera</taxon>
        <taxon>Phyllostomidae</taxon>
        <taxon>Phyllostominae</taxon>
        <taxon>Phyllostomus</taxon>
    </lineage>
</organism>
<dbReference type="PANTHER" id="PTHR13299">
    <property type="entry name" value="PEROXISOMAL MEMBRANE PROTEIN PEX16"/>
    <property type="match status" value="1"/>
</dbReference>
<evidence type="ECO:0000256" key="3">
    <source>
        <dbReference type="ARBA" id="ARBA00022593"/>
    </source>
</evidence>
<comment type="similarity">
    <text evidence="1 4">Belongs to the peroxin-16 family.</text>
</comment>
<evidence type="ECO:0000256" key="2">
    <source>
        <dbReference type="ARBA" id="ARBA00018577"/>
    </source>
</evidence>
<keyword evidence="3 4" id="KW-0962">Peroxisome biogenesis</keyword>
<proteinExistence type="inferred from homology"/>
<dbReference type="EMBL" id="JABVXQ010000006">
    <property type="protein sequence ID" value="KAF6105452.1"/>
    <property type="molecule type" value="Genomic_DNA"/>
</dbReference>
<sequence>MSVPLPHTCPVQALPGTHPLTVWPSVYPCQTASTATAARSSHTWGSGQTEWCEPSRTVSVGRSRTGHLSSEVTVGLRLWLSSPPAPAWAWPSTRLCILAPSLHSRHWGAPQQQERRQKWHQEELNVTPTPLGLQETIAESLYIARPLLHLLSLGIWGQRSWTPWLLSGAVDVTSLSLLSDRKGLSRRERLELRRRTILLLYYLLRSPFYDRFSEARILFLLQLLADHIPGIGLVASKHRAPCGYYSIAELMHDPVPRTFSSLSPCRLVLGEGARGQVGGQELLDWGQAGLRWEEH</sequence>
<protein>
    <recommendedName>
        <fullName evidence="2 4">Peroxisomal membrane protein PEX16</fullName>
    </recommendedName>
</protein>
<dbReference type="AlphaFoldDB" id="A0A834A6F1"/>
<dbReference type="GO" id="GO:0005778">
    <property type="term" value="C:peroxisomal membrane"/>
    <property type="evidence" value="ECO:0007669"/>
    <property type="project" value="UniProtKB-SubCell"/>
</dbReference>
<evidence type="ECO:0000313" key="6">
    <source>
        <dbReference type="Proteomes" id="UP000664940"/>
    </source>
</evidence>
<evidence type="ECO:0000313" key="5">
    <source>
        <dbReference type="EMBL" id="KAF6105452.1"/>
    </source>
</evidence>
<reference evidence="5 6" key="1">
    <citation type="journal article" date="2020" name="Nature">
        <title>Six reference-quality genomes reveal evolution of bat adaptations.</title>
        <authorList>
            <person name="Jebb D."/>
            <person name="Huang Z."/>
            <person name="Pippel M."/>
            <person name="Hughes G.M."/>
            <person name="Lavrichenko K."/>
            <person name="Devanna P."/>
            <person name="Winkler S."/>
            <person name="Jermiin L.S."/>
            <person name="Skirmuntt E.C."/>
            <person name="Katzourakis A."/>
            <person name="Burkitt-Gray L."/>
            <person name="Ray D.A."/>
            <person name="Sullivan K.A.M."/>
            <person name="Roscito J.G."/>
            <person name="Kirilenko B.M."/>
            <person name="Davalos L.M."/>
            <person name="Corthals A.P."/>
            <person name="Power M.L."/>
            <person name="Jones G."/>
            <person name="Ransome R.D."/>
            <person name="Dechmann D.K.N."/>
            <person name="Locatelli A.G."/>
            <person name="Puechmaille S.J."/>
            <person name="Fedrigo O."/>
            <person name="Jarvis E.D."/>
            <person name="Hiller M."/>
            <person name="Vernes S.C."/>
            <person name="Myers E.W."/>
            <person name="Teeling E.C."/>
        </authorList>
    </citation>
    <scope>NUCLEOTIDE SEQUENCE [LARGE SCALE GENOMIC DNA]</scope>
    <source>
        <strain evidence="5">Bat1K_MPI-CBG_1</strain>
    </source>
</reference>
<dbReference type="Pfam" id="PF08610">
    <property type="entry name" value="Pex16"/>
    <property type="match status" value="1"/>
</dbReference>
<comment type="subcellular location">
    <subcellularLocation>
        <location evidence="4">Peroxisome membrane</location>
    </subcellularLocation>
</comment>
<dbReference type="PANTHER" id="PTHR13299:SF0">
    <property type="entry name" value="PEROXISOMAL MEMBRANE PROTEIN PEX16"/>
    <property type="match status" value="1"/>
</dbReference>
<name>A0A834A6F1_9CHIR</name>